<evidence type="ECO:0008006" key="5">
    <source>
        <dbReference type="Google" id="ProtNLM"/>
    </source>
</evidence>
<gene>
    <name evidence="3" type="ORF">LZG35_01110</name>
</gene>
<feature type="signal peptide" evidence="2">
    <location>
        <begin position="1"/>
        <end position="29"/>
    </location>
</feature>
<dbReference type="Proteomes" id="UP001107961">
    <property type="component" value="Unassembled WGS sequence"/>
</dbReference>
<dbReference type="EMBL" id="JAJVKT010000001">
    <property type="protein sequence ID" value="MCE7507217.1"/>
    <property type="molecule type" value="Genomic_DNA"/>
</dbReference>
<dbReference type="RefSeq" id="WP_233924615.1">
    <property type="nucleotide sequence ID" value="NZ_JAJVKT010000001.1"/>
</dbReference>
<keyword evidence="2" id="KW-0732">Signal</keyword>
<feature type="chain" id="PRO_5040429106" description="Carboxypeptidase regulatory-like domain-containing protein" evidence="2">
    <location>
        <begin position="30"/>
        <end position="575"/>
    </location>
</feature>
<proteinExistence type="predicted"/>
<name>A0A9Q3W2J6_9GAMM</name>
<feature type="region of interest" description="Disordered" evidence="1">
    <location>
        <begin position="23"/>
        <end position="65"/>
    </location>
</feature>
<reference evidence="3" key="1">
    <citation type="submission" date="2022-01" db="EMBL/GenBank/DDBJ databases">
        <authorList>
            <person name="Karlyshev A.V."/>
            <person name="Jaspars M."/>
        </authorList>
    </citation>
    <scope>NUCLEOTIDE SEQUENCE</scope>
    <source>
        <strain evidence="3">AGSA3-2</strain>
    </source>
</reference>
<sequence>MTLRIWAMLPVLMLLVACGGSSSSGPASSGALPDHDEPPLEDPEQDNPPEEPSPPEGGPLAGVVQKGPFQAGSKVTLVPLILGAVDEGARVLETTVDEQGRYAFAATGLSGPALLKVQGYWFDERNGQFSSEPITLRAVVNVADGKGNINPLTDLISARLQAALAEHDDDYPAALQSTLLEYHALTGLRMPPGALDMLKGFIVGETLDVGYYQEIGLLPMILSAMAQGGMEGLAAAREGFAAGGAENEEARTFWQTMWTGYAELIAEHNDESALLTHLQGHLSGQYPHASGEAFPPYLGGVQSLLAGYAPSCSPGPDGSHSEHNRRLCLGGDGQSLMVGGEYGQAGLYLDAPTDASYRVVVQQSDPVPNDAPVYLESVSAGNGNARLYEQCQNHGNCSVATSARRQGSRMYFRIRTGGEARQVRVYVERLGDGHPQQPMVIAPDRVPHHGKAGIRDGSSTPPLTHSAYATENSFSHYFFYVGVGGKTLVVDNFLCGDEALPPAWGMEMLLAKVSGQGYETVASSPGARNCEGIRHDIVAGETGLYYLRVHPDYERATGTQPSSVSHDYRIRLLPR</sequence>
<keyword evidence="4" id="KW-1185">Reference proteome</keyword>
<evidence type="ECO:0000313" key="4">
    <source>
        <dbReference type="Proteomes" id="UP001107961"/>
    </source>
</evidence>
<evidence type="ECO:0000313" key="3">
    <source>
        <dbReference type="EMBL" id="MCE7507217.1"/>
    </source>
</evidence>
<evidence type="ECO:0000256" key="2">
    <source>
        <dbReference type="SAM" id="SignalP"/>
    </source>
</evidence>
<accession>A0A9Q3W2J6</accession>
<organism evidence="3 4">
    <name type="scientific">Alloalcanivorax xenomutans</name>
    <dbReference type="NCBI Taxonomy" id="1094342"/>
    <lineage>
        <taxon>Bacteria</taxon>
        <taxon>Pseudomonadati</taxon>
        <taxon>Pseudomonadota</taxon>
        <taxon>Gammaproteobacteria</taxon>
        <taxon>Oceanospirillales</taxon>
        <taxon>Alcanivoracaceae</taxon>
        <taxon>Alloalcanivorax</taxon>
    </lineage>
</organism>
<dbReference type="PROSITE" id="PS51257">
    <property type="entry name" value="PROKAR_LIPOPROTEIN"/>
    <property type="match status" value="1"/>
</dbReference>
<evidence type="ECO:0000256" key="1">
    <source>
        <dbReference type="SAM" id="MobiDB-lite"/>
    </source>
</evidence>
<comment type="caution">
    <text evidence="3">The sequence shown here is derived from an EMBL/GenBank/DDBJ whole genome shotgun (WGS) entry which is preliminary data.</text>
</comment>
<feature type="compositionally biased region" description="Acidic residues" evidence="1">
    <location>
        <begin position="39"/>
        <end position="49"/>
    </location>
</feature>
<protein>
    <recommendedName>
        <fullName evidence="5">Carboxypeptidase regulatory-like domain-containing protein</fullName>
    </recommendedName>
</protein>
<dbReference type="AlphaFoldDB" id="A0A9Q3W2J6"/>